<protein>
    <recommendedName>
        <fullName evidence="4 7">Signal peptidase I</fullName>
        <ecNumber evidence="4 7">3.4.21.89</ecNumber>
    </recommendedName>
</protein>
<comment type="catalytic activity">
    <reaction evidence="1 7">
        <text>Cleavage of hydrophobic, N-terminal signal or leader sequences from secreted and periplasmic proteins.</text>
        <dbReference type="EC" id="3.4.21.89"/>
    </reaction>
</comment>
<feature type="active site" evidence="6">
    <location>
        <position position="96"/>
    </location>
</feature>
<dbReference type="PRINTS" id="PR00727">
    <property type="entry name" value="LEADERPTASE"/>
</dbReference>
<dbReference type="NCBIfam" id="TIGR02227">
    <property type="entry name" value="sigpep_I_bact"/>
    <property type="match status" value="1"/>
</dbReference>
<dbReference type="CDD" id="cd06530">
    <property type="entry name" value="S26_SPase_I"/>
    <property type="match status" value="1"/>
</dbReference>
<comment type="similarity">
    <text evidence="3 7">Belongs to the peptidase S26 family.</text>
</comment>
<dbReference type="GO" id="GO:0005886">
    <property type="term" value="C:plasma membrane"/>
    <property type="evidence" value="ECO:0007669"/>
    <property type="project" value="UniProtKB-SubCell"/>
</dbReference>
<reference evidence="9 10" key="1">
    <citation type="submission" date="2018-03" db="EMBL/GenBank/DDBJ databases">
        <title>Bioinformatic expansion and discovery of thiopeptide antibiotics.</title>
        <authorList>
            <person name="Schwalen C.J."/>
            <person name="Hudson G.A."/>
            <person name="Mitchell D.A."/>
        </authorList>
    </citation>
    <scope>NUCLEOTIDE SEQUENCE [LARGE SCALE GENOMIC DNA]</scope>
    <source>
        <strain evidence="9 10">ATCC 21389</strain>
    </source>
</reference>
<dbReference type="GO" id="GO:0009003">
    <property type="term" value="F:signal peptidase activity"/>
    <property type="evidence" value="ECO:0007669"/>
    <property type="project" value="UniProtKB-EC"/>
</dbReference>
<dbReference type="InterPro" id="IPR036286">
    <property type="entry name" value="LexA/Signal_pep-like_sf"/>
</dbReference>
<dbReference type="GO" id="GO:0006465">
    <property type="term" value="P:signal peptide processing"/>
    <property type="evidence" value="ECO:0007669"/>
    <property type="project" value="InterPro"/>
</dbReference>
<dbReference type="EC" id="3.4.21.89" evidence="4 7"/>
<proteinExistence type="inferred from homology"/>
<dbReference type="InterPro" id="IPR019533">
    <property type="entry name" value="Peptidase_S26"/>
</dbReference>
<dbReference type="OrthoDB" id="9815782at2"/>
<dbReference type="PROSITE" id="PS00761">
    <property type="entry name" value="SPASE_I_3"/>
    <property type="match status" value="1"/>
</dbReference>
<evidence type="ECO:0000313" key="9">
    <source>
        <dbReference type="EMBL" id="PYC78251.1"/>
    </source>
</evidence>
<dbReference type="GO" id="GO:0004252">
    <property type="term" value="F:serine-type endopeptidase activity"/>
    <property type="evidence" value="ECO:0007669"/>
    <property type="project" value="InterPro"/>
</dbReference>
<evidence type="ECO:0000256" key="7">
    <source>
        <dbReference type="RuleBase" id="RU362042"/>
    </source>
</evidence>
<evidence type="ECO:0000256" key="5">
    <source>
        <dbReference type="ARBA" id="ARBA00022801"/>
    </source>
</evidence>
<dbReference type="EMBL" id="PYBW01000052">
    <property type="protein sequence ID" value="PYC78251.1"/>
    <property type="molecule type" value="Genomic_DNA"/>
</dbReference>
<dbReference type="SUPFAM" id="SSF51306">
    <property type="entry name" value="LexA/Signal peptidase"/>
    <property type="match status" value="1"/>
</dbReference>
<organism evidence="9 10">
    <name type="scientific">Streptomyces tateyamensis</name>
    <dbReference type="NCBI Taxonomy" id="565073"/>
    <lineage>
        <taxon>Bacteria</taxon>
        <taxon>Bacillati</taxon>
        <taxon>Actinomycetota</taxon>
        <taxon>Actinomycetes</taxon>
        <taxon>Kitasatosporales</taxon>
        <taxon>Streptomycetaceae</taxon>
        <taxon>Streptomyces</taxon>
    </lineage>
</organism>
<dbReference type="PANTHER" id="PTHR43390:SF1">
    <property type="entry name" value="CHLOROPLAST PROCESSING PEPTIDASE"/>
    <property type="match status" value="1"/>
</dbReference>
<keyword evidence="5 7" id="KW-0378">Hydrolase</keyword>
<sequence>MVLVALVLAWGIKTFFVQAFSIPSGSMENTLQVGDRVMVDKFTPWFGATPERGDVVVFHDPNEWLRDQPQPKQNGLQTALSFVGLAPAASEKDLVKRVIAVGGDTVDCERNQPVRVNGVALDEPYLHPGATPCNRHPVGKVTVPKGMLWVMGDNRENSEDSRFHMDEAIGGFVPVKDVIGRAFVVAWPLTHWRTLPVPGTFDQPGLKGSH</sequence>
<evidence type="ECO:0000256" key="6">
    <source>
        <dbReference type="PIRSR" id="PIRSR600223-1"/>
    </source>
</evidence>
<dbReference type="Gene3D" id="2.10.109.10">
    <property type="entry name" value="Umud Fragment, subunit A"/>
    <property type="match status" value="1"/>
</dbReference>
<dbReference type="PANTHER" id="PTHR43390">
    <property type="entry name" value="SIGNAL PEPTIDASE I"/>
    <property type="match status" value="1"/>
</dbReference>
<keyword evidence="10" id="KW-1185">Reference proteome</keyword>
<evidence type="ECO:0000256" key="3">
    <source>
        <dbReference type="ARBA" id="ARBA00009370"/>
    </source>
</evidence>
<feature type="active site" evidence="6">
    <location>
        <position position="26"/>
    </location>
</feature>
<evidence type="ECO:0000256" key="1">
    <source>
        <dbReference type="ARBA" id="ARBA00000677"/>
    </source>
</evidence>
<dbReference type="InterPro" id="IPR019758">
    <property type="entry name" value="Pept_S26A_signal_pept_1_CS"/>
</dbReference>
<evidence type="ECO:0000259" key="8">
    <source>
        <dbReference type="Pfam" id="PF10502"/>
    </source>
</evidence>
<dbReference type="InterPro" id="IPR000223">
    <property type="entry name" value="Pept_S26A_signal_pept_1"/>
</dbReference>
<dbReference type="Pfam" id="PF10502">
    <property type="entry name" value="Peptidase_S26"/>
    <property type="match status" value="1"/>
</dbReference>
<evidence type="ECO:0000313" key="10">
    <source>
        <dbReference type="Proteomes" id="UP000248039"/>
    </source>
</evidence>
<accession>A0A2V4P5J2</accession>
<dbReference type="AlphaFoldDB" id="A0A2V4P5J2"/>
<comment type="caution">
    <text evidence="9">The sequence shown here is derived from an EMBL/GenBank/DDBJ whole genome shotgun (WGS) entry which is preliminary data.</text>
</comment>
<evidence type="ECO:0000256" key="2">
    <source>
        <dbReference type="ARBA" id="ARBA00004401"/>
    </source>
</evidence>
<keyword evidence="7" id="KW-0645">Protease</keyword>
<feature type="domain" description="Peptidase S26" evidence="8">
    <location>
        <begin position="2"/>
        <end position="187"/>
    </location>
</feature>
<dbReference type="Proteomes" id="UP000248039">
    <property type="component" value="Unassembled WGS sequence"/>
</dbReference>
<gene>
    <name evidence="9" type="primary">lepB</name>
    <name evidence="9" type="ORF">C7C46_16585</name>
</gene>
<name>A0A2V4P5J2_9ACTN</name>
<evidence type="ECO:0000256" key="4">
    <source>
        <dbReference type="ARBA" id="ARBA00013208"/>
    </source>
</evidence>
<comment type="subcellular location">
    <subcellularLocation>
        <location evidence="2">Cell membrane</location>
        <topology evidence="2">Single-pass type II membrane protein</topology>
    </subcellularLocation>
    <subcellularLocation>
        <location evidence="7">Membrane</location>
        <topology evidence="7">Single-pass type II membrane protein</topology>
    </subcellularLocation>
</comment>